<dbReference type="AlphaFoldDB" id="A0AAU2HA45"/>
<feature type="signal peptide" evidence="1">
    <location>
        <begin position="1"/>
        <end position="36"/>
    </location>
</feature>
<feature type="chain" id="PRO_5043592092" description="Secreted protein" evidence="1">
    <location>
        <begin position="37"/>
        <end position="180"/>
    </location>
</feature>
<reference evidence="2" key="1">
    <citation type="submission" date="2022-10" db="EMBL/GenBank/DDBJ databases">
        <title>The complete genomes of actinobacterial strains from the NBC collection.</title>
        <authorList>
            <person name="Joergensen T.S."/>
            <person name="Alvarez Arevalo M."/>
            <person name="Sterndorff E.B."/>
            <person name="Faurdal D."/>
            <person name="Vuksanovic O."/>
            <person name="Mourched A.-S."/>
            <person name="Charusanti P."/>
            <person name="Shaw S."/>
            <person name="Blin K."/>
            <person name="Weber T."/>
        </authorList>
    </citation>
    <scope>NUCLEOTIDE SEQUENCE</scope>
    <source>
        <strain evidence="2">NBC_00060</strain>
    </source>
</reference>
<keyword evidence="1" id="KW-0732">Signal</keyword>
<gene>
    <name evidence="2" type="ORF">OHV25_38880</name>
</gene>
<dbReference type="EMBL" id="CP108253">
    <property type="protein sequence ID" value="WTU45109.1"/>
    <property type="molecule type" value="Genomic_DNA"/>
</dbReference>
<sequence length="180" mass="18677">MRTHMYGRSRRARHGSLAVAVLSAAALLFTQGPASAASGNWYIPSPGGVYGAASQVAWTPRVVCDQGPCTYDSNWRLSATALSNAKFLNTVGSSFTLVKGHDGTRVGTCTVDSATEVHCAATGNGSVATGDDLRPAQELNLRTASSSCTATAEVFWFEKDGTGDAAPDDDKVIPVTDGSC</sequence>
<evidence type="ECO:0008006" key="3">
    <source>
        <dbReference type="Google" id="ProtNLM"/>
    </source>
</evidence>
<accession>A0AAU2HA45</accession>
<evidence type="ECO:0000256" key="1">
    <source>
        <dbReference type="SAM" id="SignalP"/>
    </source>
</evidence>
<protein>
    <recommendedName>
        <fullName evidence="3">Secreted protein</fullName>
    </recommendedName>
</protein>
<proteinExistence type="predicted"/>
<evidence type="ECO:0000313" key="2">
    <source>
        <dbReference type="EMBL" id="WTU45109.1"/>
    </source>
</evidence>
<organism evidence="2">
    <name type="scientific">Streptomyces sp. NBC_00060</name>
    <dbReference type="NCBI Taxonomy" id="2975636"/>
    <lineage>
        <taxon>Bacteria</taxon>
        <taxon>Bacillati</taxon>
        <taxon>Actinomycetota</taxon>
        <taxon>Actinomycetes</taxon>
        <taxon>Kitasatosporales</taxon>
        <taxon>Streptomycetaceae</taxon>
        <taxon>Streptomyces</taxon>
    </lineage>
</organism>
<name>A0AAU2HA45_9ACTN</name>